<reference evidence="1 2" key="1">
    <citation type="journal article" date="2022" name="New Phytol.">
        <title>Ecological generalism drives hyperdiversity of secondary metabolite gene clusters in xylarialean endophytes.</title>
        <authorList>
            <person name="Franco M.E.E."/>
            <person name="Wisecaver J.H."/>
            <person name="Arnold A.E."/>
            <person name="Ju Y.M."/>
            <person name="Slot J.C."/>
            <person name="Ahrendt S."/>
            <person name="Moore L.P."/>
            <person name="Eastman K.E."/>
            <person name="Scott K."/>
            <person name="Konkel Z."/>
            <person name="Mondo S.J."/>
            <person name="Kuo A."/>
            <person name="Hayes R.D."/>
            <person name="Haridas S."/>
            <person name="Andreopoulos B."/>
            <person name="Riley R."/>
            <person name="LaButti K."/>
            <person name="Pangilinan J."/>
            <person name="Lipzen A."/>
            <person name="Amirebrahimi M."/>
            <person name="Yan J."/>
            <person name="Adam C."/>
            <person name="Keymanesh K."/>
            <person name="Ng V."/>
            <person name="Louie K."/>
            <person name="Northen T."/>
            <person name="Drula E."/>
            <person name="Henrissat B."/>
            <person name="Hsieh H.M."/>
            <person name="Youens-Clark K."/>
            <person name="Lutzoni F."/>
            <person name="Miadlikowska J."/>
            <person name="Eastwood D.C."/>
            <person name="Hamelin R.C."/>
            <person name="Grigoriev I.V."/>
            <person name="U'Ren J.M."/>
        </authorList>
    </citation>
    <scope>NUCLEOTIDE SEQUENCE [LARGE SCALE GENOMIC DNA]</scope>
    <source>
        <strain evidence="1 2">ER1909</strain>
    </source>
</reference>
<dbReference type="EMBL" id="MU394282">
    <property type="protein sequence ID" value="KAI6092765.1"/>
    <property type="molecule type" value="Genomic_DNA"/>
</dbReference>
<protein>
    <submittedName>
        <fullName evidence="1">Uncharacterized protein</fullName>
    </submittedName>
</protein>
<evidence type="ECO:0000313" key="2">
    <source>
        <dbReference type="Proteomes" id="UP001497680"/>
    </source>
</evidence>
<gene>
    <name evidence="1" type="ORF">F4821DRAFT_223233</name>
</gene>
<sequence>MASQEEDVLPPYSKVAPSTVAQQQLMRRPFPQAFNLYQESSFSQRRYTLGEHQTAPMYTVTLHSGWSGKPNVVLHNGPSDASPPLAAVDHNKFSSASTVTLPPPGVLPPSNSRPVVERILNSGGFGIPTHTFSIETTTTGPNGVTDTFPERFQWRHSSGNEVKSLGGRGSGWKLVRLSPDAPSPNGATFASDGREVVAVWAWASGSLTKRMKFKFLGTGASGDLGERWAVMTVASALKIWDRERRQRQAAAAGGGGGA</sequence>
<comment type="caution">
    <text evidence="1">The sequence shown here is derived from an EMBL/GenBank/DDBJ whole genome shotgun (WGS) entry which is preliminary data.</text>
</comment>
<name>A0ACC0DJQ8_9PEZI</name>
<evidence type="ECO:0000313" key="1">
    <source>
        <dbReference type="EMBL" id="KAI6092765.1"/>
    </source>
</evidence>
<proteinExistence type="predicted"/>
<accession>A0ACC0DJQ8</accession>
<organism evidence="1 2">
    <name type="scientific">Hypoxylon rubiginosum</name>
    <dbReference type="NCBI Taxonomy" id="110542"/>
    <lineage>
        <taxon>Eukaryota</taxon>
        <taxon>Fungi</taxon>
        <taxon>Dikarya</taxon>
        <taxon>Ascomycota</taxon>
        <taxon>Pezizomycotina</taxon>
        <taxon>Sordariomycetes</taxon>
        <taxon>Xylariomycetidae</taxon>
        <taxon>Xylariales</taxon>
        <taxon>Hypoxylaceae</taxon>
        <taxon>Hypoxylon</taxon>
    </lineage>
</organism>
<dbReference type="Proteomes" id="UP001497680">
    <property type="component" value="Unassembled WGS sequence"/>
</dbReference>
<keyword evidence="2" id="KW-1185">Reference proteome</keyword>